<evidence type="ECO:0000256" key="2">
    <source>
        <dbReference type="ARBA" id="ARBA00006371"/>
    </source>
</evidence>
<evidence type="ECO:0000313" key="7">
    <source>
        <dbReference type="EMBL" id="KAG7169683.1"/>
    </source>
</evidence>
<comment type="subcellular location">
    <subcellularLocation>
        <location evidence="1">Membrane</location>
        <topology evidence="1">Multi-pass membrane protein</topology>
    </subcellularLocation>
</comment>
<proteinExistence type="inferred from homology"/>
<keyword evidence="8" id="KW-1185">Reference proteome</keyword>
<evidence type="ECO:0000256" key="3">
    <source>
        <dbReference type="ARBA" id="ARBA00022692"/>
    </source>
</evidence>
<dbReference type="GO" id="GO:0016020">
    <property type="term" value="C:membrane"/>
    <property type="evidence" value="ECO:0007669"/>
    <property type="project" value="UniProtKB-SubCell"/>
</dbReference>
<organism evidence="7 8">
    <name type="scientific">Homarus americanus</name>
    <name type="common">American lobster</name>
    <dbReference type="NCBI Taxonomy" id="6706"/>
    <lineage>
        <taxon>Eukaryota</taxon>
        <taxon>Metazoa</taxon>
        <taxon>Ecdysozoa</taxon>
        <taxon>Arthropoda</taxon>
        <taxon>Crustacea</taxon>
        <taxon>Multicrustacea</taxon>
        <taxon>Malacostraca</taxon>
        <taxon>Eumalacostraca</taxon>
        <taxon>Eucarida</taxon>
        <taxon>Decapoda</taxon>
        <taxon>Pleocyemata</taxon>
        <taxon>Astacidea</taxon>
        <taxon>Nephropoidea</taxon>
        <taxon>Nephropidae</taxon>
        <taxon>Homarus</taxon>
    </lineage>
</organism>
<keyword evidence="3 6" id="KW-0812">Transmembrane</keyword>
<accession>A0A8J5K8R5</accession>
<dbReference type="AlphaFoldDB" id="A0A8J5K8R5"/>
<dbReference type="InterPro" id="IPR010540">
    <property type="entry name" value="CmpB_TMEM229"/>
</dbReference>
<evidence type="ECO:0000256" key="5">
    <source>
        <dbReference type="ARBA" id="ARBA00023136"/>
    </source>
</evidence>
<comment type="similarity">
    <text evidence="2">Belongs to the TMEM229 family.</text>
</comment>
<dbReference type="PANTHER" id="PTHR31746:SF3">
    <property type="entry name" value="TRANSMEMBRANE PROTEIN 229B"/>
    <property type="match status" value="1"/>
</dbReference>
<dbReference type="Proteomes" id="UP000747542">
    <property type="component" value="Unassembled WGS sequence"/>
</dbReference>
<dbReference type="PANTHER" id="PTHR31746">
    <property type="entry name" value="TRANSMEMBRANE PROTEIN 229 FAMILY MEMBER"/>
    <property type="match status" value="1"/>
</dbReference>
<keyword evidence="5 6" id="KW-0472">Membrane</keyword>
<sequence>MACCTSVWSLFIYGVGSLVMERFYRRYHATVPLPLRGLCYVAWTYLWEFSTGMLLRQYGACPWDYTDRNYNLLGLITLEYFPAWYFAAVLTEQILMHNLLFVSLYSQDSHNRLYHKG</sequence>
<dbReference type="EMBL" id="JAHLQT010015640">
    <property type="protein sequence ID" value="KAG7169683.1"/>
    <property type="molecule type" value="Genomic_DNA"/>
</dbReference>
<comment type="caution">
    <text evidence="7">The sequence shown here is derived from an EMBL/GenBank/DDBJ whole genome shotgun (WGS) entry which is preliminary data.</text>
</comment>
<evidence type="ECO:0000313" key="8">
    <source>
        <dbReference type="Proteomes" id="UP000747542"/>
    </source>
</evidence>
<evidence type="ECO:0000256" key="4">
    <source>
        <dbReference type="ARBA" id="ARBA00022989"/>
    </source>
</evidence>
<feature type="transmembrane region" description="Helical" evidence="6">
    <location>
        <begin position="83"/>
        <end position="106"/>
    </location>
</feature>
<gene>
    <name evidence="7" type="primary">Tmem229B-L</name>
    <name evidence="7" type="ORF">Hamer_G013305</name>
</gene>
<protein>
    <submittedName>
        <fullName evidence="7">Transmembrane protein 229B-like</fullName>
    </submittedName>
</protein>
<reference evidence="7" key="1">
    <citation type="journal article" date="2021" name="Sci. Adv.">
        <title>The American lobster genome reveals insights on longevity, neural, and immune adaptations.</title>
        <authorList>
            <person name="Polinski J.M."/>
            <person name="Zimin A.V."/>
            <person name="Clark K.F."/>
            <person name="Kohn A.B."/>
            <person name="Sadowski N."/>
            <person name="Timp W."/>
            <person name="Ptitsyn A."/>
            <person name="Khanna P."/>
            <person name="Romanova D.Y."/>
            <person name="Williams P."/>
            <person name="Greenwood S.J."/>
            <person name="Moroz L.L."/>
            <person name="Walt D.R."/>
            <person name="Bodnar A.G."/>
        </authorList>
    </citation>
    <scope>NUCLEOTIDE SEQUENCE</scope>
    <source>
        <strain evidence="7">GMGI-L3</strain>
    </source>
</reference>
<name>A0A8J5K8R5_HOMAM</name>
<dbReference type="Pfam" id="PF06541">
    <property type="entry name" value="ABC_trans_CmpB"/>
    <property type="match status" value="1"/>
</dbReference>
<evidence type="ECO:0000256" key="6">
    <source>
        <dbReference type="SAM" id="Phobius"/>
    </source>
</evidence>
<evidence type="ECO:0000256" key="1">
    <source>
        <dbReference type="ARBA" id="ARBA00004141"/>
    </source>
</evidence>
<keyword evidence="4 6" id="KW-1133">Transmembrane helix</keyword>